<accession>A0A6N4XP63</accession>
<gene>
    <name evidence="1" type="ORF">CHRY9393_01918</name>
</gene>
<protein>
    <recommendedName>
        <fullName evidence="3">IS982 family transposase</fullName>
    </recommendedName>
</protein>
<sequence length="35" mass="4194">MDLKHQITNIFVQINDFCKEFEAQIKKNEAPSTRR</sequence>
<evidence type="ECO:0008006" key="3">
    <source>
        <dbReference type="Google" id="ProtNLM"/>
    </source>
</evidence>
<keyword evidence="2" id="KW-1185">Reference proteome</keyword>
<dbReference type="AlphaFoldDB" id="A0A6N4XP63"/>
<name>A0A6N4XP63_9FLAO</name>
<evidence type="ECO:0000313" key="2">
    <source>
        <dbReference type="Proteomes" id="UP000445309"/>
    </source>
</evidence>
<dbReference type="EMBL" id="CACVBY010000039">
    <property type="protein sequence ID" value="CAA7388200.1"/>
    <property type="molecule type" value="Genomic_DNA"/>
</dbReference>
<dbReference type="Proteomes" id="UP000445309">
    <property type="component" value="Unassembled WGS sequence"/>
</dbReference>
<evidence type="ECO:0000313" key="1">
    <source>
        <dbReference type="EMBL" id="CAA7388200.1"/>
    </source>
</evidence>
<proteinExistence type="predicted"/>
<reference evidence="1 2" key="1">
    <citation type="submission" date="2020-01" db="EMBL/GenBank/DDBJ databases">
        <authorList>
            <person name="Rodrigo-Torres L."/>
            <person name="Arahal R. D."/>
            <person name="Lucena T."/>
        </authorList>
    </citation>
    <scope>NUCLEOTIDE SEQUENCE [LARGE SCALE GENOMIC DNA]</scope>
    <source>
        <strain evidence="1 2">CECT 9393</strain>
    </source>
</reference>
<organism evidence="1 2">
    <name type="scientific">Chryseobacterium fistulae</name>
    <dbReference type="NCBI Taxonomy" id="2675058"/>
    <lineage>
        <taxon>Bacteria</taxon>
        <taxon>Pseudomonadati</taxon>
        <taxon>Bacteroidota</taxon>
        <taxon>Flavobacteriia</taxon>
        <taxon>Flavobacteriales</taxon>
        <taxon>Weeksellaceae</taxon>
        <taxon>Chryseobacterium group</taxon>
        <taxon>Chryseobacterium</taxon>
    </lineage>
</organism>